<dbReference type="Pfam" id="PF04325">
    <property type="entry name" value="DUF465"/>
    <property type="match status" value="1"/>
</dbReference>
<dbReference type="InterPro" id="IPR038444">
    <property type="entry name" value="DUF465_sf"/>
</dbReference>
<dbReference type="EMBL" id="JXSL01000027">
    <property type="protein sequence ID" value="KIL98748.1"/>
    <property type="molecule type" value="Genomic_DNA"/>
</dbReference>
<dbReference type="Gene3D" id="6.10.280.50">
    <property type="match status" value="1"/>
</dbReference>
<organism evidence="1 2">
    <name type="scientific">Paramagnetospirillum magnetotacticum MS-1</name>
    <dbReference type="NCBI Taxonomy" id="272627"/>
    <lineage>
        <taxon>Bacteria</taxon>
        <taxon>Pseudomonadati</taxon>
        <taxon>Pseudomonadota</taxon>
        <taxon>Alphaproteobacteria</taxon>
        <taxon>Rhodospirillales</taxon>
        <taxon>Magnetospirillaceae</taxon>
        <taxon>Paramagnetospirillum</taxon>
    </lineage>
</organism>
<proteinExistence type="predicted"/>
<dbReference type="InterPro" id="IPR007420">
    <property type="entry name" value="DUF465"/>
</dbReference>
<evidence type="ECO:0008006" key="3">
    <source>
        <dbReference type="Google" id="ProtNLM"/>
    </source>
</evidence>
<evidence type="ECO:0000313" key="1">
    <source>
        <dbReference type="EMBL" id="KIL98748.1"/>
    </source>
</evidence>
<gene>
    <name evidence="1" type="ORF">CCC_02198</name>
</gene>
<dbReference type="STRING" id="272627.CCC_02198"/>
<keyword evidence="2" id="KW-1185">Reference proteome</keyword>
<evidence type="ECO:0000313" key="2">
    <source>
        <dbReference type="Proteomes" id="UP000031971"/>
    </source>
</evidence>
<protein>
    <recommendedName>
        <fullName evidence="3">DUF465 domain-containing protein</fullName>
    </recommendedName>
</protein>
<comment type="caution">
    <text evidence="1">The sequence shown here is derived from an EMBL/GenBank/DDBJ whole genome shotgun (WGS) entry which is preliminary data.</text>
</comment>
<dbReference type="Proteomes" id="UP000031971">
    <property type="component" value="Unassembled WGS sequence"/>
</dbReference>
<dbReference type="RefSeq" id="WP_082036579.1">
    <property type="nucleotide sequence ID" value="NZ_JXSL01000027.1"/>
</dbReference>
<sequence>MSLHDRAESLKVKHAALESAIEMETRRPLPDNTQIHDLKRKKLLIKDELSRIGSGPH</sequence>
<accession>A0A0C2YUE7</accession>
<dbReference type="OrthoDB" id="7362854at2"/>
<name>A0A0C2YUE7_PARME</name>
<reference evidence="1 2" key="1">
    <citation type="submission" date="2015-01" db="EMBL/GenBank/DDBJ databases">
        <title>Genome Sequence of Magnetospirillum magnetotacticum Strain MS-1.</title>
        <authorList>
            <person name="Marinov G.K."/>
            <person name="Smalley M.D."/>
            <person name="DeSalvo G."/>
        </authorList>
    </citation>
    <scope>NUCLEOTIDE SEQUENCE [LARGE SCALE GENOMIC DNA]</scope>
    <source>
        <strain evidence="1 2">MS-1</strain>
    </source>
</reference>
<dbReference type="AlphaFoldDB" id="A0A0C2YUE7"/>